<dbReference type="EMBL" id="BAEE01000005">
    <property type="protein sequence ID" value="GAB08214.1"/>
    <property type="molecule type" value="Genomic_DNA"/>
</dbReference>
<name>G7GX89_9ACTN</name>
<organism evidence="2 3">
    <name type="scientific">Gordonia araii NBRC 100433</name>
    <dbReference type="NCBI Taxonomy" id="1073574"/>
    <lineage>
        <taxon>Bacteria</taxon>
        <taxon>Bacillati</taxon>
        <taxon>Actinomycetota</taxon>
        <taxon>Actinomycetes</taxon>
        <taxon>Mycobacteriales</taxon>
        <taxon>Gordoniaceae</taxon>
        <taxon>Gordonia</taxon>
    </lineage>
</organism>
<gene>
    <name evidence="2" type="ORF">GOARA_005_00090</name>
</gene>
<comment type="caution">
    <text evidence="2">The sequence shown here is derived from an EMBL/GenBank/DDBJ whole genome shotgun (WGS) entry which is preliminary data.</text>
</comment>
<evidence type="ECO:0000313" key="3">
    <source>
        <dbReference type="Proteomes" id="UP000035088"/>
    </source>
</evidence>
<dbReference type="OrthoDB" id="4381302at2"/>
<feature type="transmembrane region" description="Helical" evidence="1">
    <location>
        <begin position="167"/>
        <end position="186"/>
    </location>
</feature>
<accession>G7GX89</accession>
<feature type="transmembrane region" description="Helical" evidence="1">
    <location>
        <begin position="247"/>
        <end position="269"/>
    </location>
</feature>
<evidence type="ECO:0000256" key="1">
    <source>
        <dbReference type="SAM" id="Phobius"/>
    </source>
</evidence>
<dbReference type="AlphaFoldDB" id="G7GX89"/>
<dbReference type="Proteomes" id="UP000035088">
    <property type="component" value="Unassembled WGS sequence"/>
</dbReference>
<dbReference type="RefSeq" id="WP_007320294.1">
    <property type="nucleotide sequence ID" value="NZ_BAEE01000005.1"/>
</dbReference>
<keyword evidence="1" id="KW-0472">Membrane</keyword>
<sequence>MRSFLSFLAGLIAIGAIVVALPAVWVKERVVDPAGFEATATKMGESPEIRAFMADVITTQITSRTAGFGAPVVKPFAQRYTQSDAFTQDFVDLAGQQHRWLFEPAPPGVDPAVMHLDVTGMVRRVAAQVNPRLAEAITGPVRVPVSQRDQALEAGRYERPGAQVSRLAYGSLVVAALAALLALLFAHNRSTVLGWLGVGGLLSAAAAWGVGYFFSVRAKDEVAGTEAGVRQVAEVTIDGLVDNLHQWSFVVGGAGAALLLVGLIGRSFARG</sequence>
<dbReference type="STRING" id="1073574.GOARA_005_00090"/>
<reference evidence="2 3" key="1">
    <citation type="submission" date="2011-11" db="EMBL/GenBank/DDBJ databases">
        <title>Whole genome shotgun sequence of Gordonia araii NBRC 100433.</title>
        <authorList>
            <person name="Yoshida Y."/>
            <person name="Hosoyama A."/>
            <person name="Tsuchikane K."/>
            <person name="Katsumata H."/>
            <person name="Yamazaki S."/>
            <person name="Fujita N."/>
        </authorList>
    </citation>
    <scope>NUCLEOTIDE SEQUENCE [LARGE SCALE GENOMIC DNA]</scope>
    <source>
        <strain evidence="2 3">NBRC 100433</strain>
    </source>
</reference>
<feature type="transmembrane region" description="Helical" evidence="1">
    <location>
        <begin position="193"/>
        <end position="214"/>
    </location>
</feature>
<keyword evidence="1" id="KW-0812">Transmembrane</keyword>
<keyword evidence="1" id="KW-1133">Transmembrane helix</keyword>
<proteinExistence type="predicted"/>
<evidence type="ECO:0000313" key="2">
    <source>
        <dbReference type="EMBL" id="GAB08214.1"/>
    </source>
</evidence>
<protein>
    <submittedName>
        <fullName evidence="2">Uncharacterized protein</fullName>
    </submittedName>
</protein>
<keyword evidence="3" id="KW-1185">Reference proteome</keyword>